<sequence length="107" mass="12172">MFTDERTLNKIHATLDASVSHATMRPQDLIPVFMEVLCDTPEYLQLMNSVPAYASDDKASDWWNSEEAIMLLESLFDTLDSYAPDGYSFCSHPGDGSDYGYWKFTEN</sequence>
<gene>
    <name evidence="1" type="ORF">F3F73_06110</name>
</gene>
<organism evidence="1 2">
    <name type="scientific">Bacteroides salyersiae</name>
    <dbReference type="NCBI Taxonomy" id="291644"/>
    <lineage>
        <taxon>Bacteria</taxon>
        <taxon>Pseudomonadati</taxon>
        <taxon>Bacteroidota</taxon>
        <taxon>Bacteroidia</taxon>
        <taxon>Bacteroidales</taxon>
        <taxon>Bacteroidaceae</taxon>
        <taxon>Bacteroides</taxon>
    </lineage>
</organism>
<proteinExistence type="predicted"/>
<name>A0A7J4XM32_9BACE</name>
<comment type="caution">
    <text evidence="1">The sequence shown here is derived from an EMBL/GenBank/DDBJ whole genome shotgun (WGS) entry which is preliminary data.</text>
</comment>
<evidence type="ECO:0000313" key="1">
    <source>
        <dbReference type="EMBL" id="KAA3767965.1"/>
    </source>
</evidence>
<protein>
    <submittedName>
        <fullName evidence="1">Uncharacterized protein</fullName>
    </submittedName>
</protein>
<accession>A0A7J4XM32</accession>
<evidence type="ECO:0000313" key="2">
    <source>
        <dbReference type="Proteomes" id="UP000422221"/>
    </source>
</evidence>
<dbReference type="EMBL" id="VWMK01000004">
    <property type="protein sequence ID" value="KAA3767965.1"/>
    <property type="molecule type" value="Genomic_DNA"/>
</dbReference>
<dbReference type="Proteomes" id="UP000422221">
    <property type="component" value="Unassembled WGS sequence"/>
</dbReference>
<dbReference type="AlphaFoldDB" id="A0A7J4XM32"/>
<reference evidence="1 2" key="1">
    <citation type="journal article" date="2019" name="Nat. Med.">
        <title>A library of human gut bacterial isolates paired with longitudinal multiomics data enables mechanistic microbiome research.</title>
        <authorList>
            <person name="Poyet M."/>
            <person name="Groussin M."/>
            <person name="Gibbons S.M."/>
            <person name="Avila-Pacheco J."/>
            <person name="Jiang X."/>
            <person name="Kearney S.M."/>
            <person name="Perrotta A.R."/>
            <person name="Berdy B."/>
            <person name="Zhao S."/>
            <person name="Lieberman T.D."/>
            <person name="Swanson P.K."/>
            <person name="Smith M."/>
            <person name="Roesemann S."/>
            <person name="Alexander J.E."/>
            <person name="Rich S.A."/>
            <person name="Livny J."/>
            <person name="Vlamakis H."/>
            <person name="Clish C."/>
            <person name="Bullock K."/>
            <person name="Deik A."/>
            <person name="Scott J."/>
            <person name="Pierce K.A."/>
            <person name="Xavier R.J."/>
            <person name="Alm E.J."/>
        </authorList>
    </citation>
    <scope>NUCLEOTIDE SEQUENCE [LARGE SCALE GENOMIC DNA]</scope>
    <source>
        <strain evidence="1 2">BIOML-A10</strain>
    </source>
</reference>